<evidence type="ECO:0000313" key="9">
    <source>
        <dbReference type="EMBL" id="KAL3232222.1"/>
    </source>
</evidence>
<keyword evidence="5 7" id="KW-0539">Nucleus</keyword>
<comment type="subcellular location">
    <subcellularLocation>
        <location evidence="7">Cytoplasm</location>
        <location evidence="7">Cytoskeleton</location>
        <location evidence="7">Microtubule organizing center</location>
        <location evidence="7">Spindle pole body</location>
    </subcellularLocation>
    <subcellularLocation>
        <location evidence="7">Nucleus</location>
    </subcellularLocation>
</comment>
<evidence type="ECO:0000256" key="7">
    <source>
        <dbReference type="RuleBase" id="RU362139"/>
    </source>
</evidence>
<evidence type="ECO:0000256" key="1">
    <source>
        <dbReference type="ARBA" id="ARBA00009217"/>
    </source>
</evidence>
<dbReference type="Pfam" id="PF17082">
    <property type="entry name" value="Spc29"/>
    <property type="match status" value="1"/>
</dbReference>
<evidence type="ECO:0000256" key="5">
    <source>
        <dbReference type="ARBA" id="ARBA00023242"/>
    </source>
</evidence>
<comment type="similarity">
    <text evidence="1 7">Belongs to the SPC29 family.</text>
</comment>
<dbReference type="EMBL" id="JBEVYD010000005">
    <property type="protein sequence ID" value="KAL3232222.1"/>
    <property type="molecule type" value="Genomic_DNA"/>
</dbReference>
<feature type="region of interest" description="Disordered" evidence="8">
    <location>
        <begin position="52"/>
        <end position="73"/>
    </location>
</feature>
<dbReference type="InterPro" id="IPR031392">
    <property type="entry name" value="Spc29"/>
</dbReference>
<keyword evidence="4 7" id="KW-0206">Cytoskeleton</keyword>
<evidence type="ECO:0000256" key="4">
    <source>
        <dbReference type="ARBA" id="ARBA00023212"/>
    </source>
</evidence>
<evidence type="ECO:0000313" key="10">
    <source>
        <dbReference type="Proteomes" id="UP001623330"/>
    </source>
</evidence>
<feature type="compositionally biased region" description="Basic and acidic residues" evidence="8">
    <location>
        <begin position="61"/>
        <end position="73"/>
    </location>
</feature>
<gene>
    <name evidence="7" type="primary">SPC29</name>
    <name evidence="9" type="ORF">RNJ44_04138</name>
</gene>
<proteinExistence type="inferred from homology"/>
<protein>
    <recommendedName>
        <fullName evidence="2 7">Spindle pole component 29</fullName>
    </recommendedName>
</protein>
<dbReference type="Proteomes" id="UP001623330">
    <property type="component" value="Unassembled WGS sequence"/>
</dbReference>
<reference evidence="9 10" key="1">
    <citation type="submission" date="2024-05" db="EMBL/GenBank/DDBJ databases">
        <title>Long read based assembly of the Candida bracarensis genome reveals expanded adhesin content.</title>
        <authorList>
            <person name="Marcet-Houben M."/>
            <person name="Ksiezopolska E."/>
            <person name="Gabaldon T."/>
        </authorList>
    </citation>
    <scope>NUCLEOTIDE SEQUENCE [LARGE SCALE GENOMIC DNA]</scope>
    <source>
        <strain evidence="9 10">CBM6</strain>
    </source>
</reference>
<sequence>MSGSDPLKHGYNEDKTNDDTLNHIRKEYLESKKQVSDLLSQPKIQKFEQQKRFYSNSSPIRKQDSVHHQPTNGHDEMLKQQLRGASAGKATSELPQRFQEDYFIQDDMKFLRRVINEQQECIRDLKRSLEQQKFINHDLEHKISSLESRLSKMEWSYEIFGGQRNVVEPNYEQRPSNSDPSTMVWESNSINHFNKNRSNNESDRIFSNYDDSTTRLMQITDPRYKKR</sequence>
<feature type="region of interest" description="Disordered" evidence="8">
    <location>
        <begin position="1"/>
        <end position="25"/>
    </location>
</feature>
<comment type="function">
    <text evidence="6">Component of the spindle pole body (SPB) required for the proper execution of spindle pole body (SPB) duplication. Links the central plaque component SPC42 to the inner plaque component SPC110.</text>
</comment>
<organism evidence="9 10">
    <name type="scientific">Nakaseomyces bracarensis</name>
    <dbReference type="NCBI Taxonomy" id="273131"/>
    <lineage>
        <taxon>Eukaryota</taxon>
        <taxon>Fungi</taxon>
        <taxon>Dikarya</taxon>
        <taxon>Ascomycota</taxon>
        <taxon>Saccharomycotina</taxon>
        <taxon>Saccharomycetes</taxon>
        <taxon>Saccharomycetales</taxon>
        <taxon>Saccharomycetaceae</taxon>
        <taxon>Nakaseomyces</taxon>
    </lineage>
</organism>
<evidence type="ECO:0000256" key="2">
    <source>
        <dbReference type="ARBA" id="ARBA00016328"/>
    </source>
</evidence>
<keyword evidence="3 7" id="KW-0963">Cytoplasm</keyword>
<accession>A0ABR4NU14</accession>
<name>A0ABR4NU14_9SACH</name>
<comment type="caution">
    <text evidence="9">The sequence shown here is derived from an EMBL/GenBank/DDBJ whole genome shotgun (WGS) entry which is preliminary data.</text>
</comment>
<evidence type="ECO:0000256" key="3">
    <source>
        <dbReference type="ARBA" id="ARBA00022490"/>
    </source>
</evidence>
<evidence type="ECO:0000256" key="6">
    <source>
        <dbReference type="ARBA" id="ARBA00025108"/>
    </source>
</evidence>
<evidence type="ECO:0000256" key="8">
    <source>
        <dbReference type="SAM" id="MobiDB-lite"/>
    </source>
</evidence>
<keyword evidence="10" id="KW-1185">Reference proteome</keyword>